<dbReference type="InterPro" id="IPR029045">
    <property type="entry name" value="ClpP/crotonase-like_dom_sf"/>
</dbReference>
<organism evidence="2 3">
    <name type="scientific">Dentiscutata erythropus</name>
    <dbReference type="NCBI Taxonomy" id="1348616"/>
    <lineage>
        <taxon>Eukaryota</taxon>
        <taxon>Fungi</taxon>
        <taxon>Fungi incertae sedis</taxon>
        <taxon>Mucoromycota</taxon>
        <taxon>Glomeromycotina</taxon>
        <taxon>Glomeromycetes</taxon>
        <taxon>Diversisporales</taxon>
        <taxon>Gigasporaceae</taxon>
        <taxon>Dentiscutata</taxon>
    </lineage>
</organism>
<gene>
    <name evidence="2" type="ORF">DERYTH_LOCUS13790</name>
</gene>
<dbReference type="EMBL" id="CAJVPY010009935">
    <property type="protein sequence ID" value="CAG8713871.1"/>
    <property type="molecule type" value="Genomic_DNA"/>
</dbReference>
<dbReference type="InterPro" id="IPR052766">
    <property type="entry name" value="S41A_metabolite_peptidase"/>
</dbReference>
<feature type="non-terminal residue" evidence="2">
    <location>
        <position position="1"/>
    </location>
</feature>
<evidence type="ECO:0000313" key="2">
    <source>
        <dbReference type="EMBL" id="CAG8713871.1"/>
    </source>
</evidence>
<evidence type="ECO:0000313" key="3">
    <source>
        <dbReference type="Proteomes" id="UP000789405"/>
    </source>
</evidence>
<feature type="region of interest" description="Disordered" evidence="1">
    <location>
        <begin position="265"/>
        <end position="295"/>
    </location>
</feature>
<dbReference type="OrthoDB" id="27214at2759"/>
<dbReference type="Proteomes" id="UP000789405">
    <property type="component" value="Unassembled WGS sequence"/>
</dbReference>
<accession>A0A9N9N989</accession>
<comment type="caution">
    <text evidence="2">The sequence shown here is derived from an EMBL/GenBank/DDBJ whole genome shotgun (WGS) entry which is preliminary data.</text>
</comment>
<proteinExistence type="predicted"/>
<dbReference type="PANTHER" id="PTHR37049:SF4">
    <property type="entry name" value="RHODANESE DOMAIN-CONTAINING PROTEIN"/>
    <property type="match status" value="1"/>
</dbReference>
<feature type="compositionally biased region" description="Polar residues" evidence="1">
    <location>
        <begin position="281"/>
        <end position="294"/>
    </location>
</feature>
<protein>
    <submittedName>
        <fullName evidence="2">25035_t:CDS:1</fullName>
    </submittedName>
</protein>
<name>A0A9N9N989_9GLOM</name>
<sequence length="595" mass="67049">LVAIILPSSESKKIDPKFQCKKVSKASGKNELIEYNDAKKCIESFPFDAKFAKDTIDAVSHFMSNYYVFLDLANEEPPKGFTYQRVNIINELKLLRKKTDKKTFKSNYDFTTALQNTIFKLKDGHTRIINTCYRNFVYDQNLTLYSVVTTDKEKNKTQVFDDKLDPSNNDCEVTEIDGKPALQAIIEFANNSISYSKDLGVRFNMALAPSSGFFSQQFTLRNEFPETPSITYNLKCPKKSFKLKREWAIVYDGAFDNFCLRNTSTSSSNGTKLTSRDKTTKSTSASRNKNNKNSQFKHAKNVTKDFYLVNNGAVGVAVITEESTKESEKSIHALADGLDQLNKLGAKKLILDMSNNLGGDVSVVIFTILLLFRSQQQPNIFPTSININNFTIPVIEKDFKTHSDHFDFYNPYSYLSFPSGEPFKNASEFIGLRKNLTSSLHLDVLTPNAEKLLNSTSSFRWTSEDIIIITNGFCISACALITLFLSEFHNVKTISVGGFLDIPMSFSTFPGGLVTSENLIADSAGDTKFIDLPNGNLLLLTVREAYDFDKKSNITTGVLEYLFKPADHRFYYNESNARDPSFLWVDAANILNKNN</sequence>
<dbReference type="SUPFAM" id="SSF52096">
    <property type="entry name" value="ClpP/crotonase"/>
    <property type="match status" value="1"/>
</dbReference>
<dbReference type="PANTHER" id="PTHR37049">
    <property type="entry name" value="PEPTIDASE S41 FAMILY PROTEIN"/>
    <property type="match status" value="1"/>
</dbReference>
<keyword evidence="3" id="KW-1185">Reference proteome</keyword>
<evidence type="ECO:0000256" key="1">
    <source>
        <dbReference type="SAM" id="MobiDB-lite"/>
    </source>
</evidence>
<reference evidence="2" key="1">
    <citation type="submission" date="2021-06" db="EMBL/GenBank/DDBJ databases">
        <authorList>
            <person name="Kallberg Y."/>
            <person name="Tangrot J."/>
            <person name="Rosling A."/>
        </authorList>
    </citation>
    <scope>NUCLEOTIDE SEQUENCE</scope>
    <source>
        <strain evidence="2">MA453B</strain>
    </source>
</reference>
<dbReference type="Gene3D" id="3.90.226.10">
    <property type="entry name" value="2-enoyl-CoA Hydratase, Chain A, domain 1"/>
    <property type="match status" value="1"/>
</dbReference>
<dbReference type="AlphaFoldDB" id="A0A9N9N989"/>